<keyword evidence="1" id="KW-0175">Coiled coil</keyword>
<dbReference type="GO" id="GO:0071014">
    <property type="term" value="C:post-mRNA release spliceosomal complex"/>
    <property type="evidence" value="ECO:0007669"/>
    <property type="project" value="TreeGrafter"/>
</dbReference>
<dbReference type="PhylomeDB" id="B4MBA7"/>
<evidence type="ECO:0000313" key="4">
    <source>
        <dbReference type="Proteomes" id="UP000008792"/>
    </source>
</evidence>
<feature type="coiled-coil region" evidence="1">
    <location>
        <begin position="106"/>
        <end position="133"/>
    </location>
</feature>
<dbReference type="HOGENOM" id="CLU_091076_3_0_1"/>
<protein>
    <recommendedName>
        <fullName evidence="5">Coiled-coil domain-containing protein 12</fullName>
    </recommendedName>
</protein>
<dbReference type="PANTHER" id="PTHR31551">
    <property type="entry name" value="PRE-MRNA-SPLICING FACTOR CWF18"/>
    <property type="match status" value="1"/>
</dbReference>
<name>B4MBA7_DROVI</name>
<dbReference type="InParanoid" id="B4MBA7"/>
<dbReference type="Pfam" id="PF08315">
    <property type="entry name" value="cwf18"/>
    <property type="match status" value="1"/>
</dbReference>
<sequence>MANNDNNLGKLTEESLKRKERLQKLREQAQSKGTSISGAAEKLPRPVFRSYKPQNENTEGEVLPQEPTGDIESAVQSQLSLLEQPMVIDEIDITNLAPRKPDWDLKRDVSKKLERLERRTQKAIAELIRERLKMNQFEDISQVVNVATAHVQQGRNPDEDFE</sequence>
<feature type="compositionally biased region" description="Basic and acidic residues" evidence="2">
    <location>
        <begin position="11"/>
        <end position="29"/>
    </location>
</feature>
<dbReference type="PANTHER" id="PTHR31551:SF1">
    <property type="entry name" value="COILED-COIL DOMAIN-CONTAINING PROTEIN 12"/>
    <property type="match status" value="1"/>
</dbReference>
<dbReference type="AlphaFoldDB" id="B4MBA7"/>
<gene>
    <name evidence="3" type="primary">Dvir\GJ14326</name>
    <name evidence="3" type="ORF">Dvir_GJ14326</name>
</gene>
<keyword evidence="4" id="KW-1185">Reference proteome</keyword>
<dbReference type="STRING" id="7244.B4MBA7"/>
<reference evidence="3 4" key="1">
    <citation type="journal article" date="2007" name="Nature">
        <title>Evolution of genes and genomes on the Drosophila phylogeny.</title>
        <authorList>
            <consortium name="Drosophila 12 Genomes Consortium"/>
            <person name="Clark A.G."/>
            <person name="Eisen M.B."/>
            <person name="Smith D.R."/>
            <person name="Bergman C.M."/>
            <person name="Oliver B."/>
            <person name="Markow T.A."/>
            <person name="Kaufman T.C."/>
            <person name="Kellis M."/>
            <person name="Gelbart W."/>
            <person name="Iyer V.N."/>
            <person name="Pollard D.A."/>
            <person name="Sackton T.B."/>
            <person name="Larracuente A.M."/>
            <person name="Singh N.D."/>
            <person name="Abad J.P."/>
            <person name="Abt D.N."/>
            <person name="Adryan B."/>
            <person name="Aguade M."/>
            <person name="Akashi H."/>
            <person name="Anderson W.W."/>
            <person name="Aquadro C.F."/>
            <person name="Ardell D.H."/>
            <person name="Arguello R."/>
            <person name="Artieri C.G."/>
            <person name="Barbash D.A."/>
            <person name="Barker D."/>
            <person name="Barsanti P."/>
            <person name="Batterham P."/>
            <person name="Batzoglou S."/>
            <person name="Begun D."/>
            <person name="Bhutkar A."/>
            <person name="Blanco E."/>
            <person name="Bosak S.A."/>
            <person name="Bradley R.K."/>
            <person name="Brand A.D."/>
            <person name="Brent M.R."/>
            <person name="Brooks A.N."/>
            <person name="Brown R.H."/>
            <person name="Butlin R.K."/>
            <person name="Caggese C."/>
            <person name="Calvi B.R."/>
            <person name="Bernardo de Carvalho A."/>
            <person name="Caspi A."/>
            <person name="Castrezana S."/>
            <person name="Celniker S.E."/>
            <person name="Chang J.L."/>
            <person name="Chapple C."/>
            <person name="Chatterji S."/>
            <person name="Chinwalla A."/>
            <person name="Civetta A."/>
            <person name="Clifton S.W."/>
            <person name="Comeron J.M."/>
            <person name="Costello J.C."/>
            <person name="Coyne J.A."/>
            <person name="Daub J."/>
            <person name="David R.G."/>
            <person name="Delcher A.L."/>
            <person name="Delehaunty K."/>
            <person name="Do C.B."/>
            <person name="Ebling H."/>
            <person name="Edwards K."/>
            <person name="Eickbush T."/>
            <person name="Evans J.D."/>
            <person name="Filipski A."/>
            <person name="Findeiss S."/>
            <person name="Freyhult E."/>
            <person name="Fulton L."/>
            <person name="Fulton R."/>
            <person name="Garcia A.C."/>
            <person name="Gardiner A."/>
            <person name="Garfield D.A."/>
            <person name="Garvin B.E."/>
            <person name="Gibson G."/>
            <person name="Gilbert D."/>
            <person name="Gnerre S."/>
            <person name="Godfrey J."/>
            <person name="Good R."/>
            <person name="Gotea V."/>
            <person name="Gravely B."/>
            <person name="Greenberg A.J."/>
            <person name="Griffiths-Jones S."/>
            <person name="Gross S."/>
            <person name="Guigo R."/>
            <person name="Gustafson E.A."/>
            <person name="Haerty W."/>
            <person name="Hahn M.W."/>
            <person name="Halligan D.L."/>
            <person name="Halpern A.L."/>
            <person name="Halter G.M."/>
            <person name="Han M.V."/>
            <person name="Heger A."/>
            <person name="Hillier L."/>
            <person name="Hinrichs A.S."/>
            <person name="Holmes I."/>
            <person name="Hoskins R.A."/>
            <person name="Hubisz M.J."/>
            <person name="Hultmark D."/>
            <person name="Huntley M.A."/>
            <person name="Jaffe D.B."/>
            <person name="Jagadeeshan S."/>
            <person name="Jeck W.R."/>
            <person name="Johnson J."/>
            <person name="Jones C.D."/>
            <person name="Jordan W.C."/>
            <person name="Karpen G.H."/>
            <person name="Kataoka E."/>
            <person name="Keightley P.D."/>
            <person name="Kheradpour P."/>
            <person name="Kirkness E.F."/>
            <person name="Koerich L.B."/>
            <person name="Kristiansen K."/>
            <person name="Kudrna D."/>
            <person name="Kulathinal R.J."/>
            <person name="Kumar S."/>
            <person name="Kwok R."/>
            <person name="Lander E."/>
            <person name="Langley C.H."/>
            <person name="Lapoint R."/>
            <person name="Lazzaro B.P."/>
            <person name="Lee S.J."/>
            <person name="Levesque L."/>
            <person name="Li R."/>
            <person name="Lin C.F."/>
            <person name="Lin M.F."/>
            <person name="Lindblad-Toh K."/>
            <person name="Llopart A."/>
            <person name="Long M."/>
            <person name="Low L."/>
            <person name="Lozovsky E."/>
            <person name="Lu J."/>
            <person name="Luo M."/>
            <person name="Machado C.A."/>
            <person name="Makalowski W."/>
            <person name="Marzo M."/>
            <person name="Matsuda M."/>
            <person name="Matzkin L."/>
            <person name="McAllister B."/>
            <person name="McBride C.S."/>
            <person name="McKernan B."/>
            <person name="McKernan K."/>
            <person name="Mendez-Lago M."/>
            <person name="Minx P."/>
            <person name="Mollenhauer M.U."/>
            <person name="Montooth K."/>
            <person name="Mount S.M."/>
            <person name="Mu X."/>
            <person name="Myers E."/>
            <person name="Negre B."/>
            <person name="Newfeld S."/>
            <person name="Nielsen R."/>
            <person name="Noor M.A."/>
            <person name="O'Grady P."/>
            <person name="Pachter L."/>
            <person name="Papaceit M."/>
            <person name="Parisi M.J."/>
            <person name="Parisi M."/>
            <person name="Parts L."/>
            <person name="Pedersen J.S."/>
            <person name="Pesole G."/>
            <person name="Phillippy A.M."/>
            <person name="Ponting C.P."/>
            <person name="Pop M."/>
            <person name="Porcelli D."/>
            <person name="Powell J.R."/>
            <person name="Prohaska S."/>
            <person name="Pruitt K."/>
            <person name="Puig M."/>
            <person name="Quesneville H."/>
            <person name="Ram K.R."/>
            <person name="Rand D."/>
            <person name="Rasmussen M.D."/>
            <person name="Reed L.K."/>
            <person name="Reenan R."/>
            <person name="Reily A."/>
            <person name="Remington K.A."/>
            <person name="Rieger T.T."/>
            <person name="Ritchie M.G."/>
            <person name="Robin C."/>
            <person name="Rogers Y.H."/>
            <person name="Rohde C."/>
            <person name="Rozas J."/>
            <person name="Rubenfield M.J."/>
            <person name="Ruiz A."/>
            <person name="Russo S."/>
            <person name="Salzberg S.L."/>
            <person name="Sanchez-Gracia A."/>
            <person name="Saranga D.J."/>
            <person name="Sato H."/>
            <person name="Schaeffer S.W."/>
            <person name="Schatz M.C."/>
            <person name="Schlenke T."/>
            <person name="Schwartz R."/>
            <person name="Segarra C."/>
            <person name="Singh R.S."/>
            <person name="Sirot L."/>
            <person name="Sirota M."/>
            <person name="Sisneros N.B."/>
            <person name="Smith C.D."/>
            <person name="Smith T.F."/>
            <person name="Spieth J."/>
            <person name="Stage D.E."/>
            <person name="Stark A."/>
            <person name="Stephan W."/>
            <person name="Strausberg R.L."/>
            <person name="Strempel S."/>
            <person name="Sturgill D."/>
            <person name="Sutton G."/>
            <person name="Sutton G.G."/>
            <person name="Tao W."/>
            <person name="Teichmann S."/>
            <person name="Tobari Y.N."/>
            <person name="Tomimura Y."/>
            <person name="Tsolas J.M."/>
            <person name="Valente V.L."/>
            <person name="Venter E."/>
            <person name="Venter J.C."/>
            <person name="Vicario S."/>
            <person name="Vieira F.G."/>
            <person name="Vilella A.J."/>
            <person name="Villasante A."/>
            <person name="Walenz B."/>
            <person name="Wang J."/>
            <person name="Wasserman M."/>
            <person name="Watts T."/>
            <person name="Wilson D."/>
            <person name="Wilson R.K."/>
            <person name="Wing R.A."/>
            <person name="Wolfner M.F."/>
            <person name="Wong A."/>
            <person name="Wong G.K."/>
            <person name="Wu C.I."/>
            <person name="Wu G."/>
            <person name="Yamamoto D."/>
            <person name="Yang H.P."/>
            <person name="Yang S.P."/>
            <person name="Yorke J.A."/>
            <person name="Yoshida K."/>
            <person name="Zdobnov E."/>
            <person name="Zhang P."/>
            <person name="Zhang Y."/>
            <person name="Zimin A.V."/>
            <person name="Baldwin J."/>
            <person name="Abdouelleil A."/>
            <person name="Abdulkadir J."/>
            <person name="Abebe A."/>
            <person name="Abera B."/>
            <person name="Abreu J."/>
            <person name="Acer S.C."/>
            <person name="Aftuck L."/>
            <person name="Alexander A."/>
            <person name="An P."/>
            <person name="Anderson E."/>
            <person name="Anderson S."/>
            <person name="Arachi H."/>
            <person name="Azer M."/>
            <person name="Bachantsang P."/>
            <person name="Barry A."/>
            <person name="Bayul T."/>
            <person name="Berlin A."/>
            <person name="Bessette D."/>
            <person name="Bloom T."/>
            <person name="Blye J."/>
            <person name="Boguslavskiy L."/>
            <person name="Bonnet C."/>
            <person name="Boukhgalter B."/>
            <person name="Bourzgui I."/>
            <person name="Brown A."/>
            <person name="Cahill P."/>
            <person name="Channer S."/>
            <person name="Cheshatsang Y."/>
            <person name="Chuda L."/>
            <person name="Citroen M."/>
            <person name="Collymore A."/>
            <person name="Cooke P."/>
            <person name="Costello M."/>
            <person name="D'Aco K."/>
            <person name="Daza R."/>
            <person name="De Haan G."/>
            <person name="DeGray S."/>
            <person name="DeMaso C."/>
            <person name="Dhargay N."/>
            <person name="Dooley K."/>
            <person name="Dooley E."/>
            <person name="Doricent M."/>
            <person name="Dorje P."/>
            <person name="Dorjee K."/>
            <person name="Dupes A."/>
            <person name="Elong R."/>
            <person name="Falk J."/>
            <person name="Farina A."/>
            <person name="Faro S."/>
            <person name="Ferguson D."/>
            <person name="Fisher S."/>
            <person name="Foley C.D."/>
            <person name="Franke A."/>
            <person name="Friedrich D."/>
            <person name="Gadbois L."/>
            <person name="Gearin G."/>
            <person name="Gearin C.R."/>
            <person name="Giannoukos G."/>
            <person name="Goode T."/>
            <person name="Graham J."/>
            <person name="Grandbois E."/>
            <person name="Grewal S."/>
            <person name="Gyaltsen K."/>
            <person name="Hafez N."/>
            <person name="Hagos B."/>
            <person name="Hall J."/>
            <person name="Henson C."/>
            <person name="Hollinger A."/>
            <person name="Honan T."/>
            <person name="Huard M.D."/>
            <person name="Hughes L."/>
            <person name="Hurhula B."/>
            <person name="Husby M.E."/>
            <person name="Kamat A."/>
            <person name="Kanga B."/>
            <person name="Kashin S."/>
            <person name="Khazanovich D."/>
            <person name="Kisner P."/>
            <person name="Lance K."/>
            <person name="Lara M."/>
            <person name="Lee W."/>
            <person name="Lennon N."/>
            <person name="Letendre F."/>
            <person name="LeVine R."/>
            <person name="Lipovsky A."/>
            <person name="Liu X."/>
            <person name="Liu J."/>
            <person name="Liu S."/>
            <person name="Lokyitsang T."/>
            <person name="Lokyitsang Y."/>
            <person name="Lubonja R."/>
            <person name="Lui A."/>
            <person name="MacDonald P."/>
            <person name="Magnisalis V."/>
            <person name="Maru K."/>
            <person name="Matthews C."/>
            <person name="McCusker W."/>
            <person name="McDonough S."/>
            <person name="Mehta T."/>
            <person name="Meldrim J."/>
            <person name="Meneus L."/>
            <person name="Mihai O."/>
            <person name="Mihalev A."/>
            <person name="Mihova T."/>
            <person name="Mittelman R."/>
            <person name="Mlenga V."/>
            <person name="Montmayeur A."/>
            <person name="Mulrain L."/>
            <person name="Navidi A."/>
            <person name="Naylor J."/>
            <person name="Negash T."/>
            <person name="Nguyen T."/>
            <person name="Nguyen N."/>
            <person name="Nicol R."/>
            <person name="Norbu C."/>
            <person name="Norbu N."/>
            <person name="Novod N."/>
            <person name="O'Neill B."/>
            <person name="Osman S."/>
            <person name="Markiewicz E."/>
            <person name="Oyono O.L."/>
            <person name="Patti C."/>
            <person name="Phunkhang P."/>
            <person name="Pierre F."/>
            <person name="Priest M."/>
            <person name="Raghuraman S."/>
            <person name="Rege F."/>
            <person name="Reyes R."/>
            <person name="Rise C."/>
            <person name="Rogov P."/>
            <person name="Ross K."/>
            <person name="Ryan E."/>
            <person name="Settipalli S."/>
            <person name="Shea T."/>
            <person name="Sherpa N."/>
            <person name="Shi L."/>
            <person name="Shih D."/>
            <person name="Sparrow T."/>
            <person name="Spaulding J."/>
            <person name="Stalker J."/>
            <person name="Stange-Thomann N."/>
            <person name="Stavropoulos S."/>
            <person name="Stone C."/>
            <person name="Strader C."/>
            <person name="Tesfaye S."/>
            <person name="Thomson T."/>
            <person name="Thoulutsang Y."/>
            <person name="Thoulutsang D."/>
            <person name="Topham K."/>
            <person name="Topping I."/>
            <person name="Tsamla T."/>
            <person name="Vassiliev H."/>
            <person name="Vo A."/>
            <person name="Wangchuk T."/>
            <person name="Wangdi T."/>
            <person name="Weiand M."/>
            <person name="Wilkinson J."/>
            <person name="Wilson A."/>
            <person name="Yadav S."/>
            <person name="Young G."/>
            <person name="Yu Q."/>
            <person name="Zembek L."/>
            <person name="Zhong D."/>
            <person name="Zimmer A."/>
            <person name="Zwirko Z."/>
            <person name="Jaffe D.B."/>
            <person name="Alvarez P."/>
            <person name="Brockman W."/>
            <person name="Butler J."/>
            <person name="Chin C."/>
            <person name="Gnerre S."/>
            <person name="Grabherr M."/>
            <person name="Kleber M."/>
            <person name="Mauceli E."/>
            <person name="MacCallum I."/>
        </authorList>
    </citation>
    <scope>NUCLEOTIDE SEQUENCE [LARGE SCALE GENOMIC DNA]</scope>
    <source>
        <strain evidence="4">Tucson 15010-1051.87</strain>
    </source>
</reference>
<dbReference type="GO" id="GO:0005684">
    <property type="term" value="C:U2-type spliceosomal complex"/>
    <property type="evidence" value="ECO:0007669"/>
    <property type="project" value="TreeGrafter"/>
</dbReference>
<evidence type="ECO:0000256" key="1">
    <source>
        <dbReference type="SAM" id="Coils"/>
    </source>
</evidence>
<evidence type="ECO:0008006" key="5">
    <source>
        <dbReference type="Google" id="ProtNLM"/>
    </source>
</evidence>
<dbReference type="Proteomes" id="UP000008792">
    <property type="component" value="Unassembled WGS sequence"/>
</dbReference>
<accession>B4MBA7</accession>
<dbReference type="eggNOG" id="KOG3407">
    <property type="taxonomic scope" value="Eukaryota"/>
</dbReference>
<dbReference type="OrthoDB" id="10261348at2759"/>
<evidence type="ECO:0000256" key="2">
    <source>
        <dbReference type="SAM" id="MobiDB-lite"/>
    </source>
</evidence>
<feature type="region of interest" description="Disordered" evidence="2">
    <location>
        <begin position="1"/>
        <end position="69"/>
    </location>
</feature>
<dbReference type="InterPro" id="IPR013169">
    <property type="entry name" value="mRNA_splic_Cwf18-like"/>
</dbReference>
<dbReference type="EMBL" id="CH940656">
    <property type="protein sequence ID" value="EDW58378.1"/>
    <property type="molecule type" value="Genomic_DNA"/>
</dbReference>
<dbReference type="FunCoup" id="B4MBA7">
    <property type="interactions" value="1802"/>
</dbReference>
<dbReference type="KEGG" id="dvi:6635222"/>
<evidence type="ECO:0000313" key="3">
    <source>
        <dbReference type="EMBL" id="EDW58378.1"/>
    </source>
</evidence>
<dbReference type="OMA" id="KPHNETT"/>
<proteinExistence type="predicted"/>
<organism evidence="3 4">
    <name type="scientific">Drosophila virilis</name>
    <name type="common">Fruit fly</name>
    <dbReference type="NCBI Taxonomy" id="7244"/>
    <lineage>
        <taxon>Eukaryota</taxon>
        <taxon>Metazoa</taxon>
        <taxon>Ecdysozoa</taxon>
        <taxon>Arthropoda</taxon>
        <taxon>Hexapoda</taxon>
        <taxon>Insecta</taxon>
        <taxon>Pterygota</taxon>
        <taxon>Neoptera</taxon>
        <taxon>Endopterygota</taxon>
        <taxon>Diptera</taxon>
        <taxon>Brachycera</taxon>
        <taxon>Muscomorpha</taxon>
        <taxon>Ephydroidea</taxon>
        <taxon>Drosophilidae</taxon>
        <taxon>Drosophila</taxon>
    </lineage>
</organism>